<evidence type="ECO:0000313" key="3">
    <source>
        <dbReference type="Proteomes" id="UP001253637"/>
    </source>
</evidence>
<keyword evidence="1" id="KW-1133">Transmembrane helix</keyword>
<reference evidence="2" key="1">
    <citation type="submission" date="2021-04" db="EMBL/GenBank/DDBJ databases">
        <title>Draft Genome Sequence of Pandoravirus japonicus, Isolated from the Sabaishi River of Niigata, Japan.</title>
        <authorList>
            <person name="Hosokawa N."/>
            <person name="Takahashi H."/>
            <person name="Aoki K."/>
            <person name="Takemura M."/>
        </authorList>
    </citation>
    <scope>NUCLEOTIDE SEQUENCE</scope>
</reference>
<name>A0A811BSN7_9VIRU</name>
<evidence type="ECO:0000256" key="1">
    <source>
        <dbReference type="SAM" id="Phobius"/>
    </source>
</evidence>
<feature type="transmembrane region" description="Helical" evidence="1">
    <location>
        <begin position="75"/>
        <end position="99"/>
    </location>
</feature>
<proteinExistence type="predicted"/>
<protein>
    <recommendedName>
        <fullName evidence="4">Transmembrane protein</fullName>
    </recommendedName>
</protein>
<sequence length="183" mass="20532">MRLREKRREKCGITWGYHNATAAHAPPALFVRGGGGNSLVDRTHVCALRGPFVPDKCAQAIARRRSSCSTPPDPWMLTVFTWFFSLATFLSRSAAWGFFSSLCRQDRQKRPRCSGPRTQRESAVPSVLGGFFSYSPCEQPKTFFFLCFYKTGLLSLSLFFCSWGRLGSARPSSTPSVMAKKKR</sequence>
<accession>A0A811BSN7</accession>
<keyword evidence="1" id="KW-0812">Transmembrane</keyword>
<evidence type="ECO:0000313" key="2">
    <source>
        <dbReference type="EMBL" id="BCU03882.1"/>
    </source>
</evidence>
<dbReference type="Proteomes" id="UP001253637">
    <property type="component" value="Segment"/>
</dbReference>
<organism evidence="2 3">
    <name type="scientific">Pandoravirus japonicus</name>
    <dbReference type="NCBI Taxonomy" id="2823154"/>
    <lineage>
        <taxon>Viruses</taxon>
        <taxon>Pandoravirus</taxon>
    </lineage>
</organism>
<dbReference type="EMBL" id="LC625835">
    <property type="protein sequence ID" value="BCU03882.1"/>
    <property type="molecule type" value="Genomic_DNA"/>
</dbReference>
<evidence type="ECO:0008006" key="4">
    <source>
        <dbReference type="Google" id="ProtNLM"/>
    </source>
</evidence>
<feature type="transmembrane region" description="Helical" evidence="1">
    <location>
        <begin position="143"/>
        <end position="163"/>
    </location>
</feature>
<keyword evidence="1" id="KW-0472">Membrane</keyword>